<protein>
    <submittedName>
        <fullName evidence="1">Uncharacterized protein</fullName>
    </submittedName>
</protein>
<accession>C4GII4</accession>
<comment type="caution">
    <text evidence="1">The sequence shown here is derived from an EMBL/GenBank/DDBJ whole genome shotgun (WGS) entry which is preliminary data.</text>
</comment>
<dbReference type="EMBL" id="ACJW02000003">
    <property type="protein sequence ID" value="EEP67606.1"/>
    <property type="molecule type" value="Genomic_DNA"/>
</dbReference>
<proteinExistence type="predicted"/>
<keyword evidence="2" id="KW-1185">Reference proteome</keyword>
<reference evidence="1" key="1">
    <citation type="submission" date="2009-04" db="EMBL/GenBank/DDBJ databases">
        <authorList>
            <person name="Weinstock G."/>
            <person name="Sodergren E."/>
            <person name="Clifton S."/>
            <person name="Fulton L."/>
            <person name="Fulton B."/>
            <person name="Courtney L."/>
            <person name="Fronick C."/>
            <person name="Harrison M."/>
            <person name="Strong C."/>
            <person name="Farmer C."/>
            <person name="Delahaunty K."/>
            <person name="Markovic C."/>
            <person name="Hall O."/>
            <person name="Minx P."/>
            <person name="Tomlinson C."/>
            <person name="Mitreva M."/>
            <person name="Nelson J."/>
            <person name="Hou S."/>
            <person name="Wollam A."/>
            <person name="Pepin K.H."/>
            <person name="Johnson M."/>
            <person name="Bhonagiri V."/>
            <person name="Nash W.E."/>
            <person name="Warren W."/>
            <person name="Chinwalla A."/>
            <person name="Mardis E.R."/>
            <person name="Wilson R.K."/>
        </authorList>
    </citation>
    <scope>NUCLEOTIDE SEQUENCE [LARGE SCALE GENOMIC DNA]</scope>
    <source>
        <strain evidence="1">ATCC 51147</strain>
    </source>
</reference>
<evidence type="ECO:0000313" key="2">
    <source>
        <dbReference type="Proteomes" id="UP000003009"/>
    </source>
</evidence>
<name>C4GII4_9NEIS</name>
<evidence type="ECO:0000313" key="1">
    <source>
        <dbReference type="EMBL" id="EEP67606.1"/>
    </source>
</evidence>
<organism evidence="1 2">
    <name type="scientific">Kingella oralis ATCC 51147</name>
    <dbReference type="NCBI Taxonomy" id="629741"/>
    <lineage>
        <taxon>Bacteria</taxon>
        <taxon>Pseudomonadati</taxon>
        <taxon>Pseudomonadota</taxon>
        <taxon>Betaproteobacteria</taxon>
        <taxon>Neisseriales</taxon>
        <taxon>Neisseriaceae</taxon>
        <taxon>Kingella</taxon>
    </lineage>
</organism>
<dbReference type="AlphaFoldDB" id="C4GII4"/>
<gene>
    <name evidence="1" type="ORF">GCWU000324_01855</name>
</gene>
<sequence length="84" mass="8702">MAIAEFAARLAGSADDWALEQAHLFGLAGHGISADNADNVRQRKAACTLMTSSSITTRIIPRGLVGQAGGHIGHGAHEILQAAR</sequence>
<dbReference type="HOGENOM" id="CLU_2523132_0_0_4"/>
<dbReference type="Proteomes" id="UP000003009">
    <property type="component" value="Unassembled WGS sequence"/>
</dbReference>